<dbReference type="GeneID" id="55646453"/>
<dbReference type="AlphaFoldDB" id="A0A8B6UT09"/>
<accession>A0A8B6UT09</accession>
<dbReference type="EMBL" id="CP072011">
    <property type="protein sequence ID" value="QTH15036.1"/>
    <property type="molecule type" value="Genomic_DNA"/>
</dbReference>
<evidence type="ECO:0000313" key="3">
    <source>
        <dbReference type="Proteomes" id="UP000663914"/>
    </source>
</evidence>
<gene>
    <name evidence="2" type="ORF">C4C32_03765</name>
</gene>
<keyword evidence="1" id="KW-1133">Transmembrane helix</keyword>
<keyword evidence="1" id="KW-0472">Membrane</keyword>
<dbReference type="RefSeq" id="WP_152979119.1">
    <property type="nucleotide sequence ID" value="NZ_CP014262.1"/>
</dbReference>
<keyword evidence="1" id="KW-0812">Transmembrane</keyword>
<dbReference type="Proteomes" id="UP000663914">
    <property type="component" value="Chromosome"/>
</dbReference>
<proteinExistence type="predicted"/>
<protein>
    <submittedName>
        <fullName evidence="2">Uncharacterized protein</fullName>
    </submittedName>
</protein>
<reference evidence="2" key="1">
    <citation type="book" date="2019" name="MICROBIAL BIOTECHNOLOGY" publisher="Unknown Publisher">
        <title>Optimization of recombineering for directed mutagenesis of bacteria Pseudomonas corrugata 3'.</title>
        <authorList>
            <person name="Buinitskaja S.V."/>
            <person name="Pilipenok N."/>
            <person name="Valentovich L.N."/>
        </authorList>
    </citation>
    <scope>NUCLEOTIDE SEQUENCE</scope>
    <source>
        <strain evidence="2">3prime</strain>
    </source>
</reference>
<reference evidence="2" key="2">
    <citation type="submission" date="2021-03" db="EMBL/GenBank/DDBJ databases">
        <authorList>
            <person name="Valentovich L.N."/>
            <person name="Akhremchuk A.E."/>
            <person name="Miamin V.E."/>
        </authorList>
    </citation>
    <scope>NUCLEOTIDE SEQUENCE</scope>
    <source>
        <strain evidence="2">3prime</strain>
    </source>
</reference>
<organism evidence="2 3">
    <name type="scientific">Pseudomonas corrugata</name>
    <dbReference type="NCBI Taxonomy" id="47879"/>
    <lineage>
        <taxon>Bacteria</taxon>
        <taxon>Pseudomonadati</taxon>
        <taxon>Pseudomonadota</taxon>
        <taxon>Gammaproteobacteria</taxon>
        <taxon>Pseudomonadales</taxon>
        <taxon>Pseudomonadaceae</taxon>
        <taxon>Pseudomonas</taxon>
    </lineage>
</organism>
<name>A0A8B6UT09_9PSED</name>
<feature type="transmembrane region" description="Helical" evidence="1">
    <location>
        <begin position="46"/>
        <end position="64"/>
    </location>
</feature>
<sequence length="79" mass="8832">MRGNNYFSMLLIALGLLCMMTGVSALLCFAAVGLTASILGVEDGWLQFLMAAPLTIMLVVYWMFKRWNYFKGLITGRTD</sequence>
<evidence type="ECO:0000313" key="2">
    <source>
        <dbReference type="EMBL" id="QTH15036.1"/>
    </source>
</evidence>
<evidence type="ECO:0000256" key="1">
    <source>
        <dbReference type="SAM" id="Phobius"/>
    </source>
</evidence>